<dbReference type="HOGENOM" id="CLU_129218_0_1_9"/>
<dbReference type="NCBIfam" id="NF001072">
    <property type="entry name" value="PRK00118.2-2"/>
    <property type="match status" value="1"/>
</dbReference>
<protein>
    <recommendedName>
        <fullName evidence="3">UPF0122 protein CSCA_2809</fullName>
    </recommendedName>
</protein>
<dbReference type="InterPro" id="IPR013324">
    <property type="entry name" value="RNA_pol_sigma_r3/r4-like"/>
</dbReference>
<dbReference type="AlphaFoldDB" id="A0A0E3M9W1"/>
<keyword evidence="5" id="KW-1185">Reference proteome</keyword>
<dbReference type="KEGG" id="csq:CSCA_2809"/>
<dbReference type="Pfam" id="PF04297">
    <property type="entry name" value="UPF0122"/>
    <property type="match status" value="1"/>
</dbReference>
<comment type="function">
    <text evidence="2 3">Might take part in the signal recognition particle (SRP) pathway. This is inferred from the conservation of its genetic proximity to ftsY/ffh. May be a regulatory protein.</text>
</comment>
<dbReference type="InterPro" id="IPR054831">
    <property type="entry name" value="UPF0122_fam_protein"/>
</dbReference>
<dbReference type="SUPFAM" id="SSF88659">
    <property type="entry name" value="Sigma3 and sigma4 domains of RNA polymerase sigma factors"/>
    <property type="match status" value="1"/>
</dbReference>
<proteinExistence type="inferred from homology"/>
<dbReference type="Gene3D" id="1.10.10.10">
    <property type="entry name" value="Winged helix-like DNA-binding domain superfamily/Winged helix DNA-binding domain"/>
    <property type="match status" value="1"/>
</dbReference>
<dbReference type="STRING" id="1548.CSCA_2809"/>
<reference evidence="4 5" key="1">
    <citation type="journal article" date="2015" name="J. Biotechnol.">
        <title>Complete genome sequence of a malodorant-producing acetogen, Clostridium scatologenes ATCC 25775(T).</title>
        <authorList>
            <person name="Zhu Z."/>
            <person name="Guo T."/>
            <person name="Zheng H."/>
            <person name="Song T."/>
            <person name="Ouyang P."/>
            <person name="Xie J."/>
        </authorList>
    </citation>
    <scope>NUCLEOTIDE SEQUENCE [LARGE SCALE GENOMIC DNA]</scope>
    <source>
        <strain evidence="4 5">ATCC 25775</strain>
    </source>
</reference>
<organism evidence="4 5">
    <name type="scientific">Clostridium scatologenes</name>
    <dbReference type="NCBI Taxonomy" id="1548"/>
    <lineage>
        <taxon>Bacteria</taxon>
        <taxon>Bacillati</taxon>
        <taxon>Bacillota</taxon>
        <taxon>Clostridia</taxon>
        <taxon>Eubacteriales</taxon>
        <taxon>Clostridiaceae</taxon>
        <taxon>Clostridium</taxon>
    </lineage>
</organism>
<dbReference type="InterPro" id="IPR036388">
    <property type="entry name" value="WH-like_DNA-bd_sf"/>
</dbReference>
<dbReference type="EMBL" id="CP009933">
    <property type="protein sequence ID" value="AKA69934.1"/>
    <property type="molecule type" value="Genomic_DNA"/>
</dbReference>
<dbReference type="NCBIfam" id="NF045758">
    <property type="entry name" value="YlxM"/>
    <property type="match status" value="1"/>
</dbReference>
<evidence type="ECO:0000256" key="1">
    <source>
        <dbReference type="ARBA" id="ARBA00008720"/>
    </source>
</evidence>
<gene>
    <name evidence="4" type="ORF">CSCA_2809</name>
</gene>
<dbReference type="HAMAP" id="MF_00245">
    <property type="entry name" value="UPF0122"/>
    <property type="match status" value="1"/>
</dbReference>
<dbReference type="PANTHER" id="PTHR40083:SF1">
    <property type="entry name" value="UPF0122 PROTEIN YLXM"/>
    <property type="match status" value="1"/>
</dbReference>
<name>A0A0E3M9W1_CLOSL</name>
<accession>A0A0E3M9W1</accession>
<dbReference type="InterPro" id="IPR007394">
    <property type="entry name" value="UPF0122"/>
</dbReference>
<sequence>MQFKIAVYLMEERVKLSILLDLYGELLTEKQKDVMDLYYNDDLSLAEISELTNTSRQAVHDIIKRCHKLLVQYEEKLGLMNIKFRMKQFKECLLNDINDLSTQDKVNLETLKKMKEYIIDNI</sequence>
<evidence type="ECO:0000313" key="5">
    <source>
        <dbReference type="Proteomes" id="UP000033115"/>
    </source>
</evidence>
<comment type="similarity">
    <text evidence="1 3">Belongs to the UPF0122 family.</text>
</comment>
<dbReference type="Proteomes" id="UP000033115">
    <property type="component" value="Chromosome"/>
</dbReference>
<evidence type="ECO:0000256" key="3">
    <source>
        <dbReference type="HAMAP-Rule" id="MF_00245"/>
    </source>
</evidence>
<dbReference type="PANTHER" id="PTHR40083">
    <property type="entry name" value="UPF0122 PROTEIN CBO2450/CLC_2298"/>
    <property type="match status" value="1"/>
</dbReference>
<evidence type="ECO:0000256" key="2">
    <source>
        <dbReference type="ARBA" id="ARBA00024764"/>
    </source>
</evidence>
<evidence type="ECO:0000313" key="4">
    <source>
        <dbReference type="EMBL" id="AKA69934.1"/>
    </source>
</evidence>